<dbReference type="AlphaFoldDB" id="A0A2P5DLK2"/>
<protein>
    <submittedName>
        <fullName evidence="2">Uncharacterized protein</fullName>
    </submittedName>
</protein>
<name>A0A2P5DLK2_TREOI</name>
<proteinExistence type="predicted"/>
<keyword evidence="3" id="KW-1185">Reference proteome</keyword>
<evidence type="ECO:0000256" key="1">
    <source>
        <dbReference type="SAM" id="MobiDB-lite"/>
    </source>
</evidence>
<gene>
    <name evidence="2" type="ORF">TorRG33x02_247500</name>
</gene>
<reference evidence="3" key="1">
    <citation type="submission" date="2016-06" db="EMBL/GenBank/DDBJ databases">
        <title>Parallel loss of symbiosis genes in relatives of nitrogen-fixing non-legume Parasponia.</title>
        <authorList>
            <person name="Van Velzen R."/>
            <person name="Holmer R."/>
            <person name="Bu F."/>
            <person name="Rutten L."/>
            <person name="Van Zeijl A."/>
            <person name="Liu W."/>
            <person name="Santuari L."/>
            <person name="Cao Q."/>
            <person name="Sharma T."/>
            <person name="Shen D."/>
            <person name="Roswanjaya Y."/>
            <person name="Wardhani T."/>
            <person name="Kalhor M.S."/>
            <person name="Jansen J."/>
            <person name="Van den Hoogen J."/>
            <person name="Gungor B."/>
            <person name="Hartog M."/>
            <person name="Hontelez J."/>
            <person name="Verver J."/>
            <person name="Yang W.-C."/>
            <person name="Schijlen E."/>
            <person name="Repin R."/>
            <person name="Schilthuizen M."/>
            <person name="Schranz E."/>
            <person name="Heidstra R."/>
            <person name="Miyata K."/>
            <person name="Fedorova E."/>
            <person name="Kohlen W."/>
            <person name="Bisseling T."/>
            <person name="Smit S."/>
            <person name="Geurts R."/>
        </authorList>
    </citation>
    <scope>NUCLEOTIDE SEQUENCE [LARGE SCALE GENOMIC DNA]</scope>
    <source>
        <strain evidence="3">cv. RG33-2</strain>
    </source>
</reference>
<comment type="caution">
    <text evidence="2">The sequence shown here is derived from an EMBL/GenBank/DDBJ whole genome shotgun (WGS) entry which is preliminary data.</text>
</comment>
<accession>A0A2P5DLK2</accession>
<organism evidence="2 3">
    <name type="scientific">Trema orientale</name>
    <name type="common">Charcoal tree</name>
    <name type="synonym">Celtis orientalis</name>
    <dbReference type="NCBI Taxonomy" id="63057"/>
    <lineage>
        <taxon>Eukaryota</taxon>
        <taxon>Viridiplantae</taxon>
        <taxon>Streptophyta</taxon>
        <taxon>Embryophyta</taxon>
        <taxon>Tracheophyta</taxon>
        <taxon>Spermatophyta</taxon>
        <taxon>Magnoliopsida</taxon>
        <taxon>eudicotyledons</taxon>
        <taxon>Gunneridae</taxon>
        <taxon>Pentapetalae</taxon>
        <taxon>rosids</taxon>
        <taxon>fabids</taxon>
        <taxon>Rosales</taxon>
        <taxon>Cannabaceae</taxon>
        <taxon>Trema</taxon>
    </lineage>
</organism>
<evidence type="ECO:0000313" key="2">
    <source>
        <dbReference type="EMBL" id="PON74171.1"/>
    </source>
</evidence>
<feature type="region of interest" description="Disordered" evidence="1">
    <location>
        <begin position="20"/>
        <end position="52"/>
    </location>
</feature>
<dbReference type="EMBL" id="JXTC01000262">
    <property type="protein sequence ID" value="PON74171.1"/>
    <property type="molecule type" value="Genomic_DNA"/>
</dbReference>
<dbReference type="InParanoid" id="A0A2P5DLK2"/>
<dbReference type="Proteomes" id="UP000237000">
    <property type="component" value="Unassembled WGS sequence"/>
</dbReference>
<sequence>MGDFDTLPPRIWGLLGFSGGDEASLGENKARFSGGDEASLGENKPLRRYVPG</sequence>
<evidence type="ECO:0000313" key="3">
    <source>
        <dbReference type="Proteomes" id="UP000237000"/>
    </source>
</evidence>